<dbReference type="Gene3D" id="3.30.420.240">
    <property type="match status" value="1"/>
</dbReference>
<organism evidence="1 2">
    <name type="scientific">Cetobacterium ceti</name>
    <dbReference type="NCBI Taxonomy" id="180163"/>
    <lineage>
        <taxon>Bacteria</taxon>
        <taxon>Fusobacteriati</taxon>
        <taxon>Fusobacteriota</taxon>
        <taxon>Fusobacteriia</taxon>
        <taxon>Fusobacteriales</taxon>
        <taxon>Fusobacteriaceae</taxon>
        <taxon>Cetobacterium</taxon>
    </lineage>
</organism>
<proteinExistence type="predicted"/>
<name>A0A1T4Q7Q6_9FUSO</name>
<keyword evidence="2" id="KW-1185">Reference proteome</keyword>
<evidence type="ECO:0008006" key="3">
    <source>
        <dbReference type="Google" id="ProtNLM"/>
    </source>
</evidence>
<evidence type="ECO:0000313" key="1">
    <source>
        <dbReference type="EMBL" id="SJZ99571.1"/>
    </source>
</evidence>
<dbReference type="OrthoDB" id="9768556at2"/>
<dbReference type="AlphaFoldDB" id="A0A1T4Q7Q6"/>
<evidence type="ECO:0000313" key="2">
    <source>
        <dbReference type="Proteomes" id="UP000191153"/>
    </source>
</evidence>
<accession>A0A1T4Q7Q6</accession>
<dbReference type="Proteomes" id="UP000191153">
    <property type="component" value="Unassembled WGS sequence"/>
</dbReference>
<gene>
    <name evidence="1" type="ORF">SAMN02745174_02208</name>
</gene>
<reference evidence="1 2" key="1">
    <citation type="submission" date="2017-02" db="EMBL/GenBank/DDBJ databases">
        <authorList>
            <person name="Peterson S.W."/>
        </authorList>
    </citation>
    <scope>NUCLEOTIDE SEQUENCE [LARGE SCALE GENOMIC DNA]</scope>
    <source>
        <strain evidence="1 2">ATCC 700028</strain>
    </source>
</reference>
<dbReference type="EMBL" id="FUWX01000019">
    <property type="protein sequence ID" value="SJZ99571.1"/>
    <property type="molecule type" value="Genomic_DNA"/>
</dbReference>
<sequence length="560" mass="65535">MDCKKLIIERKELWKKTKGDIEVDNEWRIASWREIVLRKELIIEVIKNPWLLIELQFVIVDKNFKEVPFFLNEVQKNFQNNILVPLYKKQQEKLLEQIKIKILKGRQQGFTTYITAFQLCLAMTQENFRGFTMAHDAESTKSIFLDIAKGLYENLIDEIRETPKRSNAKELILESNNAAWRVATAGSKNAGRGKKLKMLHNSEKAFWKDMRKNAAAISQALTNYSIEIDETTANGYNEFKDDWDDIKNGHSKWIGVFYEWYKTKEYKKSFKDSPYTEKEFIEAIESGQRFMNVDSKFMNLLKELKNKVNLSIYQLHWYFDKRLELKEDVFQEYPCTEEQAFLYSGRPYFDVELIDLELLRNIKPIRIERNGEIEIYEEPIASERYVIGSDVAEGLDCGDKSTFFILNTRTGEEVANGEYILEPDDHGRLLNKYSKIYNNALISVEANNHGHSTLNTLRNECKASLKLYVRESDPDERKKKVKDRYGWLTTEKSKSFMLDEIDSALRNGHIRIKSQRVLKQFRSILKEDGKVNVNGKDMVVAAAIAWTTRNSRPRSSFLGL</sequence>
<dbReference type="InterPro" id="IPR027417">
    <property type="entry name" value="P-loop_NTPase"/>
</dbReference>
<dbReference type="Gene3D" id="3.40.50.300">
    <property type="entry name" value="P-loop containing nucleotide triphosphate hydrolases"/>
    <property type="match status" value="1"/>
</dbReference>
<protein>
    <recommendedName>
        <fullName evidence="3">Phage terminase-like protein, large subunit, contains N-terminal HTH domain</fullName>
    </recommendedName>
</protein>
<dbReference type="STRING" id="180163.SAMN02745174_02208"/>
<dbReference type="RefSeq" id="WP_078694652.1">
    <property type="nucleotide sequence ID" value="NZ_FUWX01000019.1"/>
</dbReference>